<keyword evidence="2" id="KW-0732">Signal</keyword>
<dbReference type="CDD" id="cd07012">
    <property type="entry name" value="PBP2_Bug_TTT"/>
    <property type="match status" value="1"/>
</dbReference>
<dbReference type="InterPro" id="IPR006311">
    <property type="entry name" value="TAT_signal"/>
</dbReference>
<feature type="chain" id="PRO_5045738623" evidence="2">
    <location>
        <begin position="27"/>
        <end position="326"/>
    </location>
</feature>
<dbReference type="SUPFAM" id="SSF53850">
    <property type="entry name" value="Periplasmic binding protein-like II"/>
    <property type="match status" value="1"/>
</dbReference>
<keyword evidence="4" id="KW-1185">Reference proteome</keyword>
<evidence type="ECO:0000256" key="1">
    <source>
        <dbReference type="ARBA" id="ARBA00006987"/>
    </source>
</evidence>
<evidence type="ECO:0000313" key="4">
    <source>
        <dbReference type="Proteomes" id="UP001158049"/>
    </source>
</evidence>
<organism evidence="3 4">
    <name type="scientific">Noviherbaspirillum suwonense</name>
    <dbReference type="NCBI Taxonomy" id="1224511"/>
    <lineage>
        <taxon>Bacteria</taxon>
        <taxon>Pseudomonadati</taxon>
        <taxon>Pseudomonadota</taxon>
        <taxon>Betaproteobacteria</taxon>
        <taxon>Burkholderiales</taxon>
        <taxon>Oxalobacteraceae</taxon>
        <taxon>Noviherbaspirillum</taxon>
    </lineage>
</organism>
<name>A0ABY1QCL8_9BURK</name>
<reference evidence="3 4" key="1">
    <citation type="submission" date="2017-05" db="EMBL/GenBank/DDBJ databases">
        <authorList>
            <person name="Varghese N."/>
            <person name="Submissions S."/>
        </authorList>
    </citation>
    <scope>NUCLEOTIDE SEQUENCE [LARGE SCALE GENOMIC DNA]</scope>
    <source>
        <strain evidence="3 4">DSM 26001</strain>
    </source>
</reference>
<keyword evidence="3" id="KW-0675">Receptor</keyword>
<evidence type="ECO:0000256" key="2">
    <source>
        <dbReference type="SAM" id="SignalP"/>
    </source>
</evidence>
<comment type="caution">
    <text evidence="3">The sequence shown here is derived from an EMBL/GenBank/DDBJ whole genome shotgun (WGS) entry which is preliminary data.</text>
</comment>
<dbReference type="Pfam" id="PF03401">
    <property type="entry name" value="TctC"/>
    <property type="match status" value="1"/>
</dbReference>
<dbReference type="PROSITE" id="PS51318">
    <property type="entry name" value="TAT"/>
    <property type="match status" value="1"/>
</dbReference>
<dbReference type="PANTHER" id="PTHR42928:SF5">
    <property type="entry name" value="BLR1237 PROTEIN"/>
    <property type="match status" value="1"/>
</dbReference>
<dbReference type="EMBL" id="FXUL01000012">
    <property type="protein sequence ID" value="SMP66752.1"/>
    <property type="molecule type" value="Genomic_DNA"/>
</dbReference>
<dbReference type="Gene3D" id="3.40.190.150">
    <property type="entry name" value="Bordetella uptake gene, domain 1"/>
    <property type="match status" value="1"/>
</dbReference>
<dbReference type="PANTHER" id="PTHR42928">
    <property type="entry name" value="TRICARBOXYLATE-BINDING PROTEIN"/>
    <property type="match status" value="1"/>
</dbReference>
<dbReference type="PIRSF" id="PIRSF017082">
    <property type="entry name" value="YflP"/>
    <property type="match status" value="1"/>
</dbReference>
<evidence type="ECO:0000313" key="3">
    <source>
        <dbReference type="EMBL" id="SMP66752.1"/>
    </source>
</evidence>
<gene>
    <name evidence="3" type="ORF">SAMN06295970_11245</name>
</gene>
<comment type="similarity">
    <text evidence="1">Belongs to the UPF0065 (bug) family.</text>
</comment>
<dbReference type="RefSeq" id="WP_283443245.1">
    <property type="nucleotide sequence ID" value="NZ_FXUL01000012.1"/>
</dbReference>
<dbReference type="InterPro" id="IPR042100">
    <property type="entry name" value="Bug_dom1"/>
</dbReference>
<sequence>MKMTRRTFINAALASIGTAALPWSFAQDRWPARPVTIISPYGPGGPNDISARLIGEHLRSRLGQPFIVENKAGAGTRIGTSYVAHKASDGYTLLYAAAPYATMEALYGNLDFDPHKDLQPVGMTAIAPLFLIVNAQMPVKTVRELIAYGKSRPDGLTFGSPGTGSMPHLAQELLFLDASVKGLSVHYRGDAAAYMDLLAGRIDATLTAISAALPHIRSGKLRVLGVASGSRSEIYPDAMTLREQGFPNVVASGWYGFMLPRDVPKAVVDRLDAEVSQAIKDTEMKKKLLAQGMEPHALGAADFGKFIDAEMEKWGTVIRKVGIKGE</sequence>
<dbReference type="InterPro" id="IPR005064">
    <property type="entry name" value="BUG"/>
</dbReference>
<feature type="signal peptide" evidence="2">
    <location>
        <begin position="1"/>
        <end position="26"/>
    </location>
</feature>
<protein>
    <submittedName>
        <fullName evidence="3">Tripartite-type tricarboxylate transporter, receptor component TctC</fullName>
    </submittedName>
</protein>
<proteinExistence type="inferred from homology"/>
<accession>A0ABY1QCL8</accession>
<dbReference type="Proteomes" id="UP001158049">
    <property type="component" value="Unassembled WGS sequence"/>
</dbReference>
<dbReference type="Gene3D" id="3.40.190.10">
    <property type="entry name" value="Periplasmic binding protein-like II"/>
    <property type="match status" value="1"/>
</dbReference>